<dbReference type="KEGG" id="jde:Jden_1980"/>
<dbReference type="HOGENOM" id="CLU_537230_0_0_11"/>
<protein>
    <recommendedName>
        <fullName evidence="3">DUF2971 domain-containing protein</fullName>
    </recommendedName>
</protein>
<gene>
    <name evidence="1" type="ordered locus">Jden_1980</name>
</gene>
<dbReference type="Pfam" id="PF11185">
    <property type="entry name" value="DUF2971"/>
    <property type="match status" value="1"/>
</dbReference>
<proteinExistence type="predicted"/>
<dbReference type="EMBL" id="CP001706">
    <property type="protein sequence ID" value="ACV09619.1"/>
    <property type="molecule type" value="Genomic_DNA"/>
</dbReference>
<sequence length="507" mass="58417">MGKQRRALLHFTGFETAKLVITSGKLLVRPLGKASNDLREFKPAIPSIGFDGTNYVHELSDDNERLREAFLHFRTEHIYMKCFSRESPSVSWDSQASKIHSSTLWSHYGNQGDGVALVFDEEKLINAFEKASDVQQVLSCRVRYTKREWNRSTDPQIPWMENDAHLTERVLREFHVRHAVRTLFTKHDSWSYEDEFRIAIIDDCQTHDAGPFLDGIEVDIRKALTNIVLGSEVLSTRDVRQLVKLKKELPKGVAVAAMVNNNSSEGGEEIMFPHELAALLDAHQREKCAIREPISPYSSKPLYWECGFLDLVTEQVAALFTELSEWASNERFDYSSSQERVLAELDRNRRIFKARLAAPTGCMELRFFFQEHKEAGVAELLWDLNVQIFEEDSKDRKQAAFEIPTITSTPMNLMQDNNDGELPIFEMAASARDAIELTQERGELELMEFFERAAPKIANTFVGSLRRRPFVTTWVTQDDLDGLNEWAKNYTKILKQRKRELKKRYGL</sequence>
<evidence type="ECO:0000313" key="1">
    <source>
        <dbReference type="EMBL" id="ACV09619.1"/>
    </source>
</evidence>
<dbReference type="Proteomes" id="UP000000628">
    <property type="component" value="Chromosome"/>
</dbReference>
<name>C7R0F5_JONDD</name>
<accession>C7R0F5</accession>
<dbReference type="RefSeq" id="WP_015772247.1">
    <property type="nucleotide sequence ID" value="NC_013174.1"/>
</dbReference>
<reference evidence="1 2" key="1">
    <citation type="journal article" date="2009" name="Stand. Genomic Sci.">
        <title>Complete genome sequence of Jonesia denitrificans type strain (Prevot 55134).</title>
        <authorList>
            <person name="Pukall R."/>
            <person name="Gehrich-Schroter G."/>
            <person name="Lapidus A."/>
            <person name="Nolan M."/>
            <person name="Glavina Del Rio T."/>
            <person name="Lucas S."/>
            <person name="Chen F."/>
            <person name="Tice H."/>
            <person name="Pitluck S."/>
            <person name="Cheng J.F."/>
            <person name="Copeland A."/>
            <person name="Saunders E."/>
            <person name="Brettin T."/>
            <person name="Detter J.C."/>
            <person name="Bruce D."/>
            <person name="Goodwin L."/>
            <person name="Pati A."/>
            <person name="Ivanova N."/>
            <person name="Mavromatis K."/>
            <person name="Ovchinnikova G."/>
            <person name="Chen A."/>
            <person name="Palaniappan K."/>
            <person name="Land M."/>
            <person name="Hauser L."/>
            <person name="Chang Y.J."/>
            <person name="Jeffries C.D."/>
            <person name="Chain P."/>
            <person name="Goker M."/>
            <person name="Bristow J."/>
            <person name="Eisen J.A."/>
            <person name="Markowitz V."/>
            <person name="Hugenholtz P."/>
            <person name="Kyrpides N.C."/>
            <person name="Klenk H.P."/>
            <person name="Han C."/>
        </authorList>
    </citation>
    <scope>NUCLEOTIDE SEQUENCE [LARGE SCALE GENOMIC DNA]</scope>
    <source>
        <strain evidence="2">ATCC 14870 / DSM 20603 / BCRC 15368 / CIP 55.134 / JCM 11481 / NBRC 15587 / NCTC 10816 / Prevot 55134</strain>
    </source>
</reference>
<keyword evidence="2" id="KW-1185">Reference proteome</keyword>
<organism evidence="1 2">
    <name type="scientific">Jonesia denitrificans (strain ATCC 14870 / DSM 20603 / BCRC 15368 / CIP 55.134 / JCM 11481 / NBRC 15587 / NCTC 10816 / Prevot 55134)</name>
    <name type="common">Listeria denitrificans</name>
    <dbReference type="NCBI Taxonomy" id="471856"/>
    <lineage>
        <taxon>Bacteria</taxon>
        <taxon>Bacillati</taxon>
        <taxon>Actinomycetota</taxon>
        <taxon>Actinomycetes</taxon>
        <taxon>Micrococcales</taxon>
        <taxon>Jonesiaceae</taxon>
        <taxon>Jonesia</taxon>
    </lineage>
</organism>
<dbReference type="AlphaFoldDB" id="C7R0F5"/>
<evidence type="ECO:0008006" key="3">
    <source>
        <dbReference type="Google" id="ProtNLM"/>
    </source>
</evidence>
<dbReference type="InterPro" id="IPR021352">
    <property type="entry name" value="DUF2971"/>
</dbReference>
<dbReference type="OrthoDB" id="4119964at2"/>
<evidence type="ECO:0000313" key="2">
    <source>
        <dbReference type="Proteomes" id="UP000000628"/>
    </source>
</evidence>